<evidence type="ECO:0000313" key="2">
    <source>
        <dbReference type="EMBL" id="WLQ34515.1"/>
    </source>
</evidence>
<evidence type="ECO:0000313" key="3">
    <source>
        <dbReference type="Proteomes" id="UP001239522"/>
    </source>
</evidence>
<organism evidence="2 3">
    <name type="scientific">Streptomyces castrisilvae</name>
    <dbReference type="NCBI Taxonomy" id="3033811"/>
    <lineage>
        <taxon>Bacteria</taxon>
        <taxon>Bacillati</taxon>
        <taxon>Actinomycetota</taxon>
        <taxon>Actinomycetes</taxon>
        <taxon>Kitasatosporales</taxon>
        <taxon>Streptomycetaceae</taxon>
        <taxon>Streptomyces</taxon>
    </lineage>
</organism>
<dbReference type="RefSeq" id="WP_306054737.1">
    <property type="nucleotide sequence ID" value="NZ_CP120997.1"/>
</dbReference>
<accession>A0ABY9HIZ7</accession>
<proteinExistence type="predicted"/>
<feature type="compositionally biased region" description="Gly residues" evidence="1">
    <location>
        <begin position="191"/>
        <end position="201"/>
    </location>
</feature>
<feature type="compositionally biased region" description="Low complexity" evidence="1">
    <location>
        <begin position="142"/>
        <end position="181"/>
    </location>
</feature>
<reference evidence="2 3" key="1">
    <citation type="submission" date="2023-03" db="EMBL/GenBank/DDBJ databases">
        <title>Isolation and description of six Streptomyces strains from soil environments, able to metabolize different microbial glucans.</title>
        <authorList>
            <person name="Widen T."/>
            <person name="Larsbrink J."/>
        </authorList>
    </citation>
    <scope>NUCLEOTIDE SEQUENCE [LARGE SCALE GENOMIC DNA]</scope>
    <source>
        <strain evidence="2 3">Mut1</strain>
    </source>
</reference>
<protein>
    <submittedName>
        <fullName evidence="2">DUF3558 domain-containing protein</fullName>
    </submittedName>
</protein>
<feature type="region of interest" description="Disordered" evidence="1">
    <location>
        <begin position="20"/>
        <end position="46"/>
    </location>
</feature>
<feature type="region of interest" description="Disordered" evidence="1">
    <location>
        <begin position="142"/>
        <end position="217"/>
    </location>
</feature>
<dbReference type="EMBL" id="CP120997">
    <property type="protein sequence ID" value="WLQ34515.1"/>
    <property type="molecule type" value="Genomic_DNA"/>
</dbReference>
<sequence>MAYATGAVLIAALAAGCSGGSGSGDSAPDGKPGNTTSSPAPPGKYRTLPDACRAIPLATLKDLLPGTADMPEAQQEKVFEGAPTVTYDTDRRIGCRWKSDAPEGARSIHLDFERVVSYDTSVSDDDRAREVYAKKEAAADLPTAGATGDTPGATPTGSGKSASDATGDTSGADATGDASADTDGKTPDGTADGGASDGETGGSPAENLQPRPLDKLGDSAFLDDALPRAGSTARHRTVSVVFRTSNVIVTIEYTAQPALSTQAPDGKELQEKAQALARQLVESFNA</sequence>
<dbReference type="Proteomes" id="UP001239522">
    <property type="component" value="Chromosome"/>
</dbReference>
<keyword evidence="3" id="KW-1185">Reference proteome</keyword>
<evidence type="ECO:0000256" key="1">
    <source>
        <dbReference type="SAM" id="MobiDB-lite"/>
    </source>
</evidence>
<gene>
    <name evidence="2" type="ORF">P8A18_14185</name>
</gene>
<name>A0ABY9HIZ7_9ACTN</name>